<dbReference type="OrthoDB" id="9769734at2"/>
<dbReference type="KEGG" id="lcy:LC20004_00820"/>
<sequence length="840" mass="95661">MAADTQTLLQQRFDAPLPDYQQRRIIFWYDENQDYAQELAAYQLNNVVTLTVTPNNYFAIKYQLEVKQPTQNFLLYLPMNRPEPQSDPLHDIYLYSQPEFHVDRLSQVLDELHVADQDAYRGTLLVYKSFFENKQRQRSLVALLQNETEITPDKLTLGIFLVLVGGKRFSFANGLIYLLAEWAQEKAAAWQKLVRFGSVKWFWQQVSQEFNYQAEQPSLADLACALFATKTAAEFNDKVPKNWQNMLLRPANNTIVFIDQWQNARDLTTEYEVVANRVSDLLRITAFTRGKSVDFLAQGNTFAAYDVALITLVAQQLTEGSILYDDYELQLIKRRTVFWNDHFQASYRALIQAIRLLRSLASLTIDAATVPALWRQYQEQLMQLDQVYRKFYRAFDQISEPNDELRALQQKVEHFYTDGYLQPLAQRWDSLIGAELPLTSALPTTAFYSKKVTHLVNDRRRVFVIVVDALRYEIASQLQDELNRNQQFDTQLEALEGTIPSYTDLGMAALLPHQQIALNTKGNIEVDGQLSAGVENRQRILTQELPDLKVTAQTAKSILAANRDQLRQLYKGTDVNYIYLDTIDARGDNAKSEDEVFAAVDLVLQQLQELVGTLARYVSATNFFITADHGFLYTRQALTKLDKIAQPAGIVHKRRFVINTDKHVAGNTHTFALSGLTPGNLAVHVPAELLRYAVQGGGSKYVHGGTTLQEMMVPLLTIKTERNARSPQQVEVVLLTELTTVGSYNLTLSFIQIQPVSNLRRSKRILVYLEDAAGKTISNQITLIADYHNDSIQQRILTGKLIITNDISPRYQQGTLVIANAADPADRQRQTISLDLPEIK</sequence>
<dbReference type="RefSeq" id="WP_010014394.1">
    <property type="nucleotide sequence ID" value="NZ_AEOS01000292.1"/>
</dbReference>
<evidence type="ECO:0000313" key="2">
    <source>
        <dbReference type="Proteomes" id="UP000223559"/>
    </source>
</evidence>
<gene>
    <name evidence="1" type="ORF">LC20004_00820</name>
</gene>
<evidence type="ECO:0000313" key="1">
    <source>
        <dbReference type="EMBL" id="ATO42546.1"/>
    </source>
</evidence>
<dbReference type="NCBIfam" id="TIGR02687">
    <property type="entry name" value="BREX-1 system phosphatase PglZ type A"/>
    <property type="match status" value="1"/>
</dbReference>
<dbReference type="InterPro" id="IPR014060">
    <property type="entry name" value="PglZ"/>
</dbReference>
<accession>A0A2D1KK92</accession>
<reference evidence="1 2" key="1">
    <citation type="submission" date="2016-10" db="EMBL/GenBank/DDBJ databases">
        <title>The whole genome sequencing and assembly of L. cotyniformis subsp. torquens DSM 20004 strain.</title>
        <authorList>
            <person name="Park M.-K."/>
            <person name="Lee Y.-J."/>
            <person name="Yi H."/>
            <person name="Bahn Y.-S."/>
            <person name="Kim J.F."/>
            <person name="Lee D.-W."/>
        </authorList>
    </citation>
    <scope>NUCLEOTIDE SEQUENCE [LARGE SCALE GENOMIC DNA]</scope>
    <source>
        <strain evidence="1 2">DSM 20004</strain>
    </source>
</reference>
<keyword evidence="2" id="KW-1185">Reference proteome</keyword>
<dbReference type="SUPFAM" id="SSF53649">
    <property type="entry name" value="Alkaline phosphatase-like"/>
    <property type="match status" value="1"/>
</dbReference>
<organism evidence="1 2">
    <name type="scientific">Loigolactobacillus coryniformis subsp. torquens DSM 20004 = KCTC 3535</name>
    <dbReference type="NCBI Taxonomy" id="1423822"/>
    <lineage>
        <taxon>Bacteria</taxon>
        <taxon>Bacillati</taxon>
        <taxon>Bacillota</taxon>
        <taxon>Bacilli</taxon>
        <taxon>Lactobacillales</taxon>
        <taxon>Lactobacillaceae</taxon>
        <taxon>Loigolactobacillus</taxon>
    </lineage>
</organism>
<protein>
    <submittedName>
        <fullName evidence="1">TIGR02687 family protein</fullName>
    </submittedName>
</protein>
<dbReference type="AlphaFoldDB" id="A0A2D1KK92"/>
<dbReference type="InterPro" id="IPR017850">
    <property type="entry name" value="Alkaline_phosphatase_core_sf"/>
</dbReference>
<dbReference type="EMBL" id="CP017697">
    <property type="protein sequence ID" value="ATO42546.1"/>
    <property type="molecule type" value="Genomic_DNA"/>
</dbReference>
<dbReference type="Pfam" id="PF08665">
    <property type="entry name" value="PglZ"/>
    <property type="match status" value="1"/>
</dbReference>
<dbReference type="Proteomes" id="UP000223559">
    <property type="component" value="Chromosome"/>
</dbReference>
<name>A0A2D1KK92_9LACO</name>
<proteinExistence type="predicted"/>